<reference evidence="2 3" key="1">
    <citation type="submission" date="2018-09" db="EMBL/GenBank/DDBJ databases">
        <title>Genomic Encyclopedia of Type Strains, Phase III (KMG-III): the genomes of soil and plant-associated and newly described type strains.</title>
        <authorList>
            <person name="Whitman W."/>
        </authorList>
    </citation>
    <scope>NUCLEOTIDE SEQUENCE [LARGE SCALE GENOMIC DNA]</scope>
    <source>
        <strain evidence="2 3">CECT 7938</strain>
    </source>
</reference>
<dbReference type="SUPFAM" id="SSF54862">
    <property type="entry name" value="4Fe-4S ferredoxins"/>
    <property type="match status" value="1"/>
</dbReference>
<dbReference type="EMBL" id="RAPY01000004">
    <property type="protein sequence ID" value="RKE47091.1"/>
    <property type="molecule type" value="Genomic_DNA"/>
</dbReference>
<evidence type="ECO:0000313" key="3">
    <source>
        <dbReference type="Proteomes" id="UP000286246"/>
    </source>
</evidence>
<keyword evidence="3" id="KW-1185">Reference proteome</keyword>
<dbReference type="AlphaFoldDB" id="A0A420ARI7"/>
<dbReference type="Proteomes" id="UP000286246">
    <property type="component" value="Unassembled WGS sequence"/>
</dbReference>
<protein>
    <submittedName>
        <fullName evidence="2">Putative Fe-S cluster protein YjdI</fullName>
    </submittedName>
</protein>
<gene>
    <name evidence="2" type="ORF">DFQ12_4251</name>
</gene>
<dbReference type="Gene3D" id="3.30.70.20">
    <property type="match status" value="1"/>
</dbReference>
<accession>A0A420ARI7</accession>
<comment type="caution">
    <text evidence="2">The sequence shown here is derived from an EMBL/GenBank/DDBJ whole genome shotgun (WGS) entry which is preliminary data.</text>
</comment>
<feature type="domain" description="Divergent 4Fe-4S mono-cluster" evidence="1">
    <location>
        <begin position="8"/>
        <end position="68"/>
    </location>
</feature>
<sequence length="74" mass="8317">METKEYSKNKNITILWTPSKCIHAGICVKSLPEVYHPKETPWITPEGASVEKLKEQIDKCPTGALGYRIDKNTG</sequence>
<evidence type="ECO:0000259" key="1">
    <source>
        <dbReference type="Pfam" id="PF06902"/>
    </source>
</evidence>
<proteinExistence type="predicted"/>
<evidence type="ECO:0000313" key="2">
    <source>
        <dbReference type="EMBL" id="RKE47091.1"/>
    </source>
</evidence>
<dbReference type="RefSeq" id="WP_120261033.1">
    <property type="nucleotide sequence ID" value="NZ_RAPY01000004.1"/>
</dbReference>
<organism evidence="2 3">
    <name type="scientific">Sphingobacterium detergens</name>
    <dbReference type="NCBI Taxonomy" id="1145106"/>
    <lineage>
        <taxon>Bacteria</taxon>
        <taxon>Pseudomonadati</taxon>
        <taxon>Bacteroidota</taxon>
        <taxon>Sphingobacteriia</taxon>
        <taxon>Sphingobacteriales</taxon>
        <taxon>Sphingobacteriaceae</taxon>
        <taxon>Sphingobacterium</taxon>
    </lineage>
</organism>
<dbReference type="OrthoDB" id="9795032at2"/>
<name>A0A420ARI7_SPHD1</name>
<dbReference type="InterPro" id="IPR010693">
    <property type="entry name" value="Divergent_4Fe-4S_mono-cluster"/>
</dbReference>
<dbReference type="Pfam" id="PF06902">
    <property type="entry name" value="Fer4_19"/>
    <property type="match status" value="1"/>
</dbReference>